<protein>
    <recommendedName>
        <fullName evidence="4">Trehalase</fullName>
        <ecNumber evidence="3">3.2.1.28</ecNumber>
    </recommendedName>
    <alternativeName>
        <fullName evidence="5">Alpha,alpha-trehalase</fullName>
    </alternativeName>
    <alternativeName>
        <fullName evidence="6">Alpha,alpha-trehalose glucohydrolase</fullName>
    </alternativeName>
</protein>
<dbReference type="Ensembl" id="ENSXCOT00000011456.1">
    <property type="protein sequence ID" value="ENSXCOP00000011325.1"/>
    <property type="gene ID" value="ENSXCOG00000008550.1"/>
</dbReference>
<dbReference type="InterPro" id="IPR001661">
    <property type="entry name" value="Glyco_hydro_37"/>
</dbReference>
<evidence type="ECO:0000256" key="3">
    <source>
        <dbReference type="ARBA" id="ARBA00012757"/>
    </source>
</evidence>
<evidence type="ECO:0000313" key="7">
    <source>
        <dbReference type="Ensembl" id="ENSXCOP00000011325.1"/>
    </source>
</evidence>
<dbReference type="GeneTree" id="ENSGT00390000006949"/>
<proteinExistence type="inferred from homology"/>
<dbReference type="GO" id="GO:0005993">
    <property type="term" value="P:trehalose catabolic process"/>
    <property type="evidence" value="ECO:0007669"/>
    <property type="project" value="TreeGrafter"/>
</dbReference>
<name>A0A3B5LKX6_9TELE</name>
<evidence type="ECO:0000256" key="5">
    <source>
        <dbReference type="ARBA" id="ARBA00030473"/>
    </source>
</evidence>
<evidence type="ECO:0000256" key="4">
    <source>
        <dbReference type="ARBA" id="ARBA00019905"/>
    </source>
</evidence>
<dbReference type="EC" id="3.2.1.28" evidence="3"/>
<dbReference type="Gene3D" id="1.50.10.10">
    <property type="match status" value="1"/>
</dbReference>
<dbReference type="Pfam" id="PF01204">
    <property type="entry name" value="Trehalase"/>
    <property type="match status" value="1"/>
</dbReference>
<dbReference type="Proteomes" id="UP000261380">
    <property type="component" value="Unplaced"/>
</dbReference>
<accession>A0A3B5LKX6</accession>
<comment type="similarity">
    <text evidence="2">Belongs to the glycosyl hydrolase 37 family.</text>
</comment>
<sequence length="175" mass="20028">HSFPLHFFLPLNFPLKGSDILFLMVSSPCFSEIYCSGPILHHMQEAKLFNDDKHFVDMKLKSPPGEVLAAFQTLLNEWPNSSIPTKELQEFLEANFDKPGTEFETWTLTDWQEKPRFLSGIADEKLRLWAEQIHGLWKSLDFHPKSGRGSGRPLQGVLLLVSQQFDQSLPSISPF</sequence>
<organism evidence="7 8">
    <name type="scientific">Xiphophorus couchianus</name>
    <name type="common">Monterrey platyfish</name>
    <dbReference type="NCBI Taxonomy" id="32473"/>
    <lineage>
        <taxon>Eukaryota</taxon>
        <taxon>Metazoa</taxon>
        <taxon>Chordata</taxon>
        <taxon>Craniata</taxon>
        <taxon>Vertebrata</taxon>
        <taxon>Euteleostomi</taxon>
        <taxon>Actinopterygii</taxon>
        <taxon>Neopterygii</taxon>
        <taxon>Teleostei</taxon>
        <taxon>Neoteleostei</taxon>
        <taxon>Acanthomorphata</taxon>
        <taxon>Ovalentaria</taxon>
        <taxon>Atherinomorphae</taxon>
        <taxon>Cyprinodontiformes</taxon>
        <taxon>Poeciliidae</taxon>
        <taxon>Poeciliinae</taxon>
        <taxon>Xiphophorus</taxon>
    </lineage>
</organism>
<evidence type="ECO:0000313" key="8">
    <source>
        <dbReference type="Proteomes" id="UP000261380"/>
    </source>
</evidence>
<reference evidence="7" key="1">
    <citation type="submission" date="2025-08" db="UniProtKB">
        <authorList>
            <consortium name="Ensembl"/>
        </authorList>
    </citation>
    <scope>IDENTIFICATION</scope>
</reference>
<dbReference type="SUPFAM" id="SSF48208">
    <property type="entry name" value="Six-hairpin glycosidases"/>
    <property type="match status" value="1"/>
</dbReference>
<keyword evidence="8" id="KW-1185">Reference proteome</keyword>
<dbReference type="GO" id="GO:0004555">
    <property type="term" value="F:alpha,alpha-trehalase activity"/>
    <property type="evidence" value="ECO:0007669"/>
    <property type="project" value="UniProtKB-EC"/>
</dbReference>
<comment type="catalytic activity">
    <reaction evidence="1">
        <text>alpha,alpha-trehalose + H2O = alpha-D-glucose + beta-D-glucose</text>
        <dbReference type="Rhea" id="RHEA:32675"/>
        <dbReference type="ChEBI" id="CHEBI:15377"/>
        <dbReference type="ChEBI" id="CHEBI:15903"/>
        <dbReference type="ChEBI" id="CHEBI:16551"/>
        <dbReference type="ChEBI" id="CHEBI:17925"/>
        <dbReference type="EC" id="3.2.1.28"/>
    </reaction>
</comment>
<evidence type="ECO:0000256" key="1">
    <source>
        <dbReference type="ARBA" id="ARBA00001576"/>
    </source>
</evidence>
<dbReference type="PANTHER" id="PTHR23403">
    <property type="entry name" value="TREHALASE"/>
    <property type="match status" value="1"/>
</dbReference>
<dbReference type="AlphaFoldDB" id="A0A3B5LKX6"/>
<evidence type="ECO:0000256" key="6">
    <source>
        <dbReference type="ARBA" id="ARBA00031637"/>
    </source>
</evidence>
<dbReference type="InterPro" id="IPR012341">
    <property type="entry name" value="6hp_glycosidase-like_sf"/>
</dbReference>
<reference evidence="7" key="2">
    <citation type="submission" date="2025-09" db="UniProtKB">
        <authorList>
            <consortium name="Ensembl"/>
        </authorList>
    </citation>
    <scope>IDENTIFICATION</scope>
</reference>
<dbReference type="PANTHER" id="PTHR23403:SF1">
    <property type="entry name" value="TREHALASE"/>
    <property type="match status" value="1"/>
</dbReference>
<dbReference type="InterPro" id="IPR008928">
    <property type="entry name" value="6-hairpin_glycosidase_sf"/>
</dbReference>
<evidence type="ECO:0000256" key="2">
    <source>
        <dbReference type="ARBA" id="ARBA00005615"/>
    </source>
</evidence>